<dbReference type="Pfam" id="PF06776">
    <property type="entry name" value="IalB"/>
    <property type="match status" value="1"/>
</dbReference>
<dbReference type="EMBL" id="BSPC01000005">
    <property type="protein sequence ID" value="GLS17774.1"/>
    <property type="molecule type" value="Genomic_DNA"/>
</dbReference>
<comment type="caution">
    <text evidence="1">The sequence shown here is derived from an EMBL/GenBank/DDBJ whole genome shotgun (WGS) entry which is preliminary data.</text>
</comment>
<evidence type="ECO:0000313" key="2">
    <source>
        <dbReference type="Proteomes" id="UP001156882"/>
    </source>
</evidence>
<sequence>MFATTILPNAKAKQGEAFIGIVSVPLGGYLAPGMQLSIDKGKAYKILFETCNQAGCHAGFPITGAVLASFRKGKAASFRLWTTKTKPADVSVSLKGLPDALAAITKGGM</sequence>
<dbReference type="InterPro" id="IPR010642">
    <property type="entry name" value="Invasion_prot_B"/>
</dbReference>
<keyword evidence="2" id="KW-1185">Reference proteome</keyword>
<dbReference type="InterPro" id="IPR038696">
    <property type="entry name" value="IalB_sf"/>
</dbReference>
<name>A0ABQ6CGE5_9HYPH</name>
<reference evidence="2" key="1">
    <citation type="journal article" date="2019" name="Int. J. Syst. Evol. Microbiol.">
        <title>The Global Catalogue of Microorganisms (GCM) 10K type strain sequencing project: providing services to taxonomists for standard genome sequencing and annotation.</title>
        <authorList>
            <consortium name="The Broad Institute Genomics Platform"/>
            <consortium name="The Broad Institute Genome Sequencing Center for Infectious Disease"/>
            <person name="Wu L."/>
            <person name="Ma J."/>
        </authorList>
    </citation>
    <scope>NUCLEOTIDE SEQUENCE [LARGE SCALE GENOMIC DNA]</scope>
    <source>
        <strain evidence="2">NBRC 101365</strain>
    </source>
</reference>
<evidence type="ECO:0000313" key="1">
    <source>
        <dbReference type="EMBL" id="GLS17774.1"/>
    </source>
</evidence>
<proteinExistence type="predicted"/>
<organism evidence="1 2">
    <name type="scientific">Labrys miyagiensis</name>
    <dbReference type="NCBI Taxonomy" id="346912"/>
    <lineage>
        <taxon>Bacteria</taxon>
        <taxon>Pseudomonadati</taxon>
        <taxon>Pseudomonadota</taxon>
        <taxon>Alphaproteobacteria</taxon>
        <taxon>Hyphomicrobiales</taxon>
        <taxon>Xanthobacteraceae</taxon>
        <taxon>Labrys</taxon>
    </lineage>
</organism>
<gene>
    <name evidence="1" type="ORF">GCM10007874_07890</name>
</gene>
<accession>A0ABQ6CGE5</accession>
<protein>
    <recommendedName>
        <fullName evidence="3">Invasion associated locus B (IalB) protein</fullName>
    </recommendedName>
</protein>
<dbReference type="Gene3D" id="2.60.40.1880">
    <property type="entry name" value="Invasion associated locus B (IalB) protein"/>
    <property type="match status" value="1"/>
</dbReference>
<evidence type="ECO:0008006" key="3">
    <source>
        <dbReference type="Google" id="ProtNLM"/>
    </source>
</evidence>
<dbReference type="Proteomes" id="UP001156882">
    <property type="component" value="Unassembled WGS sequence"/>
</dbReference>